<evidence type="ECO:0000313" key="16">
    <source>
        <dbReference type="EMBL" id="KAE9405595.1"/>
    </source>
</evidence>
<feature type="chain" id="PRO_5025505652" description="CFEM domain-containing protein" evidence="14">
    <location>
        <begin position="19"/>
        <end position="152"/>
    </location>
</feature>
<dbReference type="InterPro" id="IPR051735">
    <property type="entry name" value="CFEM_domain"/>
</dbReference>
<evidence type="ECO:0000256" key="6">
    <source>
        <dbReference type="ARBA" id="ARBA00022617"/>
    </source>
</evidence>
<name>A0A6A4IA65_9AGAR</name>
<evidence type="ECO:0000256" key="2">
    <source>
        <dbReference type="ARBA" id="ARBA00004613"/>
    </source>
</evidence>
<evidence type="ECO:0000256" key="11">
    <source>
        <dbReference type="ARBA" id="ARBA00023157"/>
    </source>
</evidence>
<keyword evidence="9" id="KW-0408">Iron</keyword>
<evidence type="ECO:0000313" key="17">
    <source>
        <dbReference type="Proteomes" id="UP000799118"/>
    </source>
</evidence>
<evidence type="ECO:0000256" key="10">
    <source>
        <dbReference type="ARBA" id="ARBA00023136"/>
    </source>
</evidence>
<sequence>MKFSIIICALSALVGASALLVPRQVTFPPCSQMCLATASLGSCQQGDDTCLCNTPAFVSSTADCIAASCTGSDLTEADQAAEQLCLAVGVKLTVTVSSTATSAASSASASSTATSSASTTTSSSSSSNGAISNGANTLAALAAFGLVAAITL</sequence>
<evidence type="ECO:0000256" key="5">
    <source>
        <dbReference type="ARBA" id="ARBA00022525"/>
    </source>
</evidence>
<dbReference type="InterPro" id="IPR008427">
    <property type="entry name" value="Extracellular_membr_CFEM_dom"/>
</dbReference>
<keyword evidence="13" id="KW-0449">Lipoprotein</keyword>
<keyword evidence="7" id="KW-0479">Metal-binding</keyword>
<evidence type="ECO:0000256" key="12">
    <source>
        <dbReference type="ARBA" id="ARBA00023180"/>
    </source>
</evidence>
<evidence type="ECO:0000256" key="14">
    <source>
        <dbReference type="SAM" id="SignalP"/>
    </source>
</evidence>
<evidence type="ECO:0000256" key="3">
    <source>
        <dbReference type="ARBA" id="ARBA00010031"/>
    </source>
</evidence>
<dbReference type="Proteomes" id="UP000799118">
    <property type="component" value="Unassembled WGS sequence"/>
</dbReference>
<dbReference type="Pfam" id="PF05730">
    <property type="entry name" value="CFEM"/>
    <property type="match status" value="1"/>
</dbReference>
<dbReference type="OrthoDB" id="3065412at2759"/>
<keyword evidence="6" id="KW-0349">Heme</keyword>
<dbReference type="GO" id="GO:0005576">
    <property type="term" value="C:extracellular region"/>
    <property type="evidence" value="ECO:0007669"/>
    <property type="project" value="UniProtKB-SubCell"/>
</dbReference>
<evidence type="ECO:0000256" key="7">
    <source>
        <dbReference type="ARBA" id="ARBA00022723"/>
    </source>
</evidence>
<dbReference type="GO" id="GO:0005886">
    <property type="term" value="C:plasma membrane"/>
    <property type="evidence" value="ECO:0007669"/>
    <property type="project" value="UniProtKB-SubCell"/>
</dbReference>
<dbReference type="AlphaFoldDB" id="A0A6A4IA65"/>
<dbReference type="PANTHER" id="PTHR37928:SF2">
    <property type="entry name" value="GPI ANCHORED CFEM DOMAIN PROTEIN (AFU_ORTHOLOGUE AFUA_6G10580)"/>
    <property type="match status" value="1"/>
</dbReference>
<reference evidence="16" key="1">
    <citation type="journal article" date="2019" name="Environ. Microbiol.">
        <title>Fungal ecological strategies reflected in gene transcription - a case study of two litter decomposers.</title>
        <authorList>
            <person name="Barbi F."/>
            <person name="Kohler A."/>
            <person name="Barry K."/>
            <person name="Baskaran P."/>
            <person name="Daum C."/>
            <person name="Fauchery L."/>
            <person name="Ihrmark K."/>
            <person name="Kuo A."/>
            <person name="LaButti K."/>
            <person name="Lipzen A."/>
            <person name="Morin E."/>
            <person name="Grigoriev I.V."/>
            <person name="Henrissat B."/>
            <person name="Lindahl B."/>
            <person name="Martin F."/>
        </authorList>
    </citation>
    <scope>NUCLEOTIDE SEQUENCE</scope>
    <source>
        <strain evidence="16">JB14</strain>
    </source>
</reference>
<accession>A0A6A4IA65</accession>
<keyword evidence="10" id="KW-0472">Membrane</keyword>
<organism evidence="16 17">
    <name type="scientific">Gymnopus androsaceus JB14</name>
    <dbReference type="NCBI Taxonomy" id="1447944"/>
    <lineage>
        <taxon>Eukaryota</taxon>
        <taxon>Fungi</taxon>
        <taxon>Dikarya</taxon>
        <taxon>Basidiomycota</taxon>
        <taxon>Agaricomycotina</taxon>
        <taxon>Agaricomycetes</taxon>
        <taxon>Agaricomycetidae</taxon>
        <taxon>Agaricales</taxon>
        <taxon>Marasmiineae</taxon>
        <taxon>Omphalotaceae</taxon>
        <taxon>Gymnopus</taxon>
    </lineage>
</organism>
<protein>
    <recommendedName>
        <fullName evidence="15">CFEM domain-containing protein</fullName>
    </recommendedName>
</protein>
<evidence type="ECO:0000256" key="9">
    <source>
        <dbReference type="ARBA" id="ARBA00023004"/>
    </source>
</evidence>
<evidence type="ECO:0000259" key="15">
    <source>
        <dbReference type="PROSITE" id="PS52012"/>
    </source>
</evidence>
<keyword evidence="5" id="KW-0964">Secreted</keyword>
<evidence type="ECO:0000256" key="13">
    <source>
        <dbReference type="ARBA" id="ARBA00023288"/>
    </source>
</evidence>
<evidence type="ECO:0000256" key="4">
    <source>
        <dbReference type="ARBA" id="ARBA00022475"/>
    </source>
</evidence>
<keyword evidence="8 14" id="KW-0732">Signal</keyword>
<evidence type="ECO:0000256" key="1">
    <source>
        <dbReference type="ARBA" id="ARBA00004609"/>
    </source>
</evidence>
<feature type="signal peptide" evidence="14">
    <location>
        <begin position="1"/>
        <end position="18"/>
    </location>
</feature>
<dbReference type="GO" id="GO:0046872">
    <property type="term" value="F:metal ion binding"/>
    <property type="evidence" value="ECO:0007669"/>
    <property type="project" value="UniProtKB-KW"/>
</dbReference>
<evidence type="ECO:0000256" key="8">
    <source>
        <dbReference type="ARBA" id="ARBA00022729"/>
    </source>
</evidence>
<feature type="domain" description="CFEM" evidence="15">
    <location>
        <begin position="1"/>
        <end position="112"/>
    </location>
</feature>
<comment type="similarity">
    <text evidence="3">Belongs to the RBT5 family.</text>
</comment>
<dbReference type="PANTHER" id="PTHR37928">
    <property type="entry name" value="CFEM DOMAIN PROTEIN (AFU_ORTHOLOGUE AFUA_6G14090)"/>
    <property type="match status" value="1"/>
</dbReference>
<gene>
    <name evidence="16" type="ORF">BT96DRAFT_1015561</name>
</gene>
<keyword evidence="17" id="KW-1185">Reference proteome</keyword>
<comment type="subcellular location">
    <subcellularLocation>
        <location evidence="1">Cell membrane</location>
        <topology evidence="1">Lipid-anchor</topology>
        <topology evidence="1">GPI-anchor</topology>
    </subcellularLocation>
    <subcellularLocation>
        <location evidence="2">Secreted</location>
    </subcellularLocation>
</comment>
<keyword evidence="12" id="KW-0325">Glycoprotein</keyword>
<dbReference type="EMBL" id="ML769408">
    <property type="protein sequence ID" value="KAE9405595.1"/>
    <property type="molecule type" value="Genomic_DNA"/>
</dbReference>
<keyword evidence="11" id="KW-1015">Disulfide bond</keyword>
<dbReference type="PROSITE" id="PS52012">
    <property type="entry name" value="CFEM"/>
    <property type="match status" value="1"/>
</dbReference>
<keyword evidence="4" id="KW-1003">Cell membrane</keyword>
<proteinExistence type="inferred from homology"/>